<gene>
    <name evidence="2" type="ORF">PG986_000517</name>
</gene>
<proteinExistence type="predicted"/>
<name>A0ABR1QVY5_9PEZI</name>
<dbReference type="Proteomes" id="UP001391051">
    <property type="component" value="Unassembled WGS sequence"/>
</dbReference>
<reference evidence="2 3" key="1">
    <citation type="submission" date="2023-01" db="EMBL/GenBank/DDBJ databases">
        <title>Analysis of 21 Apiospora genomes using comparative genomics revels a genus with tremendous synthesis potential of carbohydrate active enzymes and secondary metabolites.</title>
        <authorList>
            <person name="Sorensen T."/>
        </authorList>
    </citation>
    <scope>NUCLEOTIDE SEQUENCE [LARGE SCALE GENOMIC DNA]</scope>
    <source>
        <strain evidence="2 3">CBS 24483</strain>
    </source>
</reference>
<evidence type="ECO:0000256" key="1">
    <source>
        <dbReference type="SAM" id="MobiDB-lite"/>
    </source>
</evidence>
<feature type="compositionally biased region" description="Acidic residues" evidence="1">
    <location>
        <begin position="135"/>
        <end position="145"/>
    </location>
</feature>
<feature type="compositionally biased region" description="Polar residues" evidence="1">
    <location>
        <begin position="52"/>
        <end position="63"/>
    </location>
</feature>
<feature type="region of interest" description="Disordered" evidence="1">
    <location>
        <begin position="29"/>
        <end position="63"/>
    </location>
</feature>
<sequence length="145" mass="15904">MESPEASYHAREEHVTGFEIFFKVELSEVHDETRGNPQPSGASVDSGPVEITRSNASSVHPTGSFTDYYPLAQGATEQDYASAVALASGSITHPQPLTSQVEEESEPNPLVYGNYGHEYAAIQNNPGTPYRTEDDTYMYDEPTEQ</sequence>
<evidence type="ECO:0000313" key="3">
    <source>
        <dbReference type="Proteomes" id="UP001391051"/>
    </source>
</evidence>
<feature type="region of interest" description="Disordered" evidence="1">
    <location>
        <begin position="122"/>
        <end position="145"/>
    </location>
</feature>
<protein>
    <submittedName>
        <fullName evidence="2">Uncharacterized protein</fullName>
    </submittedName>
</protein>
<dbReference type="GeneID" id="92069801"/>
<accession>A0ABR1QVY5</accession>
<dbReference type="RefSeq" id="XP_066705632.1">
    <property type="nucleotide sequence ID" value="XM_066836739.1"/>
</dbReference>
<comment type="caution">
    <text evidence="2">The sequence shown here is derived from an EMBL/GenBank/DDBJ whole genome shotgun (WGS) entry which is preliminary data.</text>
</comment>
<evidence type="ECO:0000313" key="2">
    <source>
        <dbReference type="EMBL" id="KAK7966240.1"/>
    </source>
</evidence>
<keyword evidence="3" id="KW-1185">Reference proteome</keyword>
<organism evidence="2 3">
    <name type="scientific">Apiospora aurea</name>
    <dbReference type="NCBI Taxonomy" id="335848"/>
    <lineage>
        <taxon>Eukaryota</taxon>
        <taxon>Fungi</taxon>
        <taxon>Dikarya</taxon>
        <taxon>Ascomycota</taxon>
        <taxon>Pezizomycotina</taxon>
        <taxon>Sordariomycetes</taxon>
        <taxon>Xylariomycetidae</taxon>
        <taxon>Amphisphaeriales</taxon>
        <taxon>Apiosporaceae</taxon>
        <taxon>Apiospora</taxon>
    </lineage>
</organism>
<dbReference type="EMBL" id="JAQQWE010000001">
    <property type="protein sequence ID" value="KAK7966240.1"/>
    <property type="molecule type" value="Genomic_DNA"/>
</dbReference>